<dbReference type="SUPFAM" id="SSF53474">
    <property type="entry name" value="alpha/beta-Hydrolases"/>
    <property type="match status" value="1"/>
</dbReference>
<gene>
    <name evidence="4" type="ORF">PGT21_026215</name>
</gene>
<evidence type="ECO:0000313" key="5">
    <source>
        <dbReference type="Proteomes" id="UP000324748"/>
    </source>
</evidence>
<dbReference type="InterPro" id="IPR000675">
    <property type="entry name" value="Cutinase/axe"/>
</dbReference>
<proteinExistence type="predicted"/>
<keyword evidence="1" id="KW-0378">Hydrolase</keyword>
<accession>A0A5B0NWK8</accession>
<evidence type="ECO:0000256" key="3">
    <source>
        <dbReference type="SAM" id="MobiDB-lite"/>
    </source>
</evidence>
<dbReference type="GO" id="GO:0052689">
    <property type="term" value="F:carboxylic ester hydrolase activity"/>
    <property type="evidence" value="ECO:0007669"/>
    <property type="project" value="UniProtKB-ARBA"/>
</dbReference>
<feature type="compositionally biased region" description="Gly residues" evidence="3">
    <location>
        <begin position="230"/>
        <end position="243"/>
    </location>
</feature>
<dbReference type="OrthoDB" id="2586582at2759"/>
<dbReference type="EMBL" id="VSWC01000080">
    <property type="protein sequence ID" value="KAA1093132.1"/>
    <property type="molecule type" value="Genomic_DNA"/>
</dbReference>
<dbReference type="SMART" id="SM01110">
    <property type="entry name" value="Cutinase"/>
    <property type="match status" value="1"/>
</dbReference>
<name>A0A5B0NWK8_PUCGR</name>
<feature type="region of interest" description="Disordered" evidence="3">
    <location>
        <begin position="137"/>
        <end position="160"/>
    </location>
</feature>
<evidence type="ECO:0000256" key="1">
    <source>
        <dbReference type="ARBA" id="ARBA00022801"/>
    </source>
</evidence>
<evidence type="ECO:0000313" key="4">
    <source>
        <dbReference type="EMBL" id="KAA1093132.1"/>
    </source>
</evidence>
<feature type="region of interest" description="Disordered" evidence="3">
    <location>
        <begin position="230"/>
        <end position="271"/>
    </location>
</feature>
<feature type="compositionally biased region" description="Gly residues" evidence="3">
    <location>
        <begin position="151"/>
        <end position="160"/>
    </location>
</feature>
<evidence type="ECO:0008006" key="6">
    <source>
        <dbReference type="Google" id="ProtNLM"/>
    </source>
</evidence>
<dbReference type="PANTHER" id="PTHR33630:SF9">
    <property type="entry name" value="CUTINASE 4"/>
    <property type="match status" value="1"/>
</dbReference>
<dbReference type="Pfam" id="PF01083">
    <property type="entry name" value="Cutinase"/>
    <property type="match status" value="1"/>
</dbReference>
<comment type="caution">
    <text evidence="4">The sequence shown here is derived from an EMBL/GenBank/DDBJ whole genome shotgun (WGS) entry which is preliminary data.</text>
</comment>
<sequence>MPTPPNIKASLSQLGLYAVTKSTLTIYDINQKNPARHASFLTPMECEYPDLLKFKTHKNQPQMFPSHYATVLLFLFLNLQDQTIRAEGIKTIRRRFDFSKLKGGGGGGFKMPSMGGGSDGGSGGGLGGLAGLSGGLGGKSDASGGDSDSDSGGGGGFASMFGGGSGSSGGMGGLSSLMGGMGGGSGGLSSLMGGMGGGSGGLSSMMGGMGGGSGGLSSLMGGMGGGSGGLSSLMGGMGGGGGDDSSSTPASDSVSTTQSESSGAKEKAPATPVVTPAGCKAYRIIGARGTTEGASGSMAYNQLVQKILAAVPGGAKEELQYSTSADYSVTVTQGAQTEMKMITTELAKCPKTLYVLLGYSKGCMVQTQVLSSKKVPSANVGAVVFFGNPYFKGGAPQNKCSAKSGSGIAGMMRPTLPADITDRIYDCCTTGDMICQSTGSIMSHLTYGSKATEAAAFVTKSLNTKLGIK</sequence>
<reference evidence="4 5" key="1">
    <citation type="submission" date="2019-05" db="EMBL/GenBank/DDBJ databases">
        <title>Emergence of the Ug99 lineage of the wheat stem rust pathogen through somatic hybridization.</title>
        <authorList>
            <person name="Li F."/>
            <person name="Upadhyaya N.M."/>
            <person name="Sperschneider J."/>
            <person name="Matny O."/>
            <person name="Nguyen-Phuc H."/>
            <person name="Mago R."/>
            <person name="Raley C."/>
            <person name="Miller M.E."/>
            <person name="Silverstein K.A.T."/>
            <person name="Henningsen E."/>
            <person name="Hirsch C.D."/>
            <person name="Visser B."/>
            <person name="Pretorius Z.A."/>
            <person name="Steffenson B.J."/>
            <person name="Schwessinger B."/>
            <person name="Dodds P.N."/>
            <person name="Figueroa M."/>
        </authorList>
    </citation>
    <scope>NUCLEOTIDE SEQUENCE [LARGE SCALE GENOMIC DNA]</scope>
    <source>
        <strain evidence="4">21-0</strain>
    </source>
</reference>
<protein>
    <recommendedName>
        <fullName evidence="6">Cutinase</fullName>
    </recommendedName>
</protein>
<dbReference type="Proteomes" id="UP000324748">
    <property type="component" value="Unassembled WGS sequence"/>
</dbReference>
<keyword evidence="2" id="KW-1015">Disulfide bond</keyword>
<dbReference type="AlphaFoldDB" id="A0A5B0NWK8"/>
<dbReference type="Gene3D" id="3.40.50.1820">
    <property type="entry name" value="alpha/beta hydrolase"/>
    <property type="match status" value="1"/>
</dbReference>
<organism evidence="4 5">
    <name type="scientific">Puccinia graminis f. sp. tritici</name>
    <dbReference type="NCBI Taxonomy" id="56615"/>
    <lineage>
        <taxon>Eukaryota</taxon>
        <taxon>Fungi</taxon>
        <taxon>Dikarya</taxon>
        <taxon>Basidiomycota</taxon>
        <taxon>Pucciniomycotina</taxon>
        <taxon>Pucciniomycetes</taxon>
        <taxon>Pucciniales</taxon>
        <taxon>Pucciniaceae</taxon>
        <taxon>Puccinia</taxon>
    </lineage>
</organism>
<dbReference type="InterPro" id="IPR029058">
    <property type="entry name" value="AB_hydrolase_fold"/>
</dbReference>
<evidence type="ECO:0000256" key="2">
    <source>
        <dbReference type="ARBA" id="ARBA00023157"/>
    </source>
</evidence>
<keyword evidence="5" id="KW-1185">Reference proteome</keyword>
<dbReference type="PANTHER" id="PTHR33630">
    <property type="entry name" value="CUTINASE RV1984C-RELATED-RELATED"/>
    <property type="match status" value="1"/>
</dbReference>
<feature type="compositionally biased region" description="Low complexity" evidence="3">
    <location>
        <begin position="244"/>
        <end position="262"/>
    </location>
</feature>